<reference evidence="1" key="1">
    <citation type="submission" date="2014-11" db="EMBL/GenBank/DDBJ databases">
        <authorList>
            <person name="Amaro Gonzalez C."/>
        </authorList>
    </citation>
    <scope>NUCLEOTIDE SEQUENCE</scope>
</reference>
<proteinExistence type="predicted"/>
<sequence>MYKRLFIQCRSVVSHLSFIHMIVFIIVRIINATCVTFHISLTTKCSVTLSRRSAVMSRTSFQPQINFLRRNMYITFQ</sequence>
<evidence type="ECO:0000313" key="1">
    <source>
        <dbReference type="EMBL" id="JAH31920.1"/>
    </source>
</evidence>
<organism evidence="1">
    <name type="scientific">Anguilla anguilla</name>
    <name type="common">European freshwater eel</name>
    <name type="synonym">Muraena anguilla</name>
    <dbReference type="NCBI Taxonomy" id="7936"/>
    <lineage>
        <taxon>Eukaryota</taxon>
        <taxon>Metazoa</taxon>
        <taxon>Chordata</taxon>
        <taxon>Craniata</taxon>
        <taxon>Vertebrata</taxon>
        <taxon>Euteleostomi</taxon>
        <taxon>Actinopterygii</taxon>
        <taxon>Neopterygii</taxon>
        <taxon>Teleostei</taxon>
        <taxon>Anguilliformes</taxon>
        <taxon>Anguillidae</taxon>
        <taxon>Anguilla</taxon>
    </lineage>
</organism>
<dbReference type="EMBL" id="GBXM01076657">
    <property type="protein sequence ID" value="JAH31920.1"/>
    <property type="molecule type" value="Transcribed_RNA"/>
</dbReference>
<accession>A0A0E9RTZ2</accession>
<name>A0A0E9RTZ2_ANGAN</name>
<protein>
    <submittedName>
        <fullName evidence="1">Uncharacterized protein</fullName>
    </submittedName>
</protein>
<reference evidence="1" key="2">
    <citation type="journal article" date="2015" name="Fish Shellfish Immunol.">
        <title>Early steps in the European eel (Anguilla anguilla)-Vibrio vulnificus interaction in the gills: Role of the RtxA13 toxin.</title>
        <authorList>
            <person name="Callol A."/>
            <person name="Pajuelo D."/>
            <person name="Ebbesson L."/>
            <person name="Teles M."/>
            <person name="MacKenzie S."/>
            <person name="Amaro C."/>
        </authorList>
    </citation>
    <scope>NUCLEOTIDE SEQUENCE</scope>
</reference>
<dbReference type="AlphaFoldDB" id="A0A0E9RTZ2"/>